<sequence length="472" mass="52399">MDNRGNKMPAIYAGYRQFFVFCRIAGCCFVNGTFIRHGCSDLKIKIWSWYILYVLAGLWFYFWAMAVVIGSESNRPIFDTPNMIFYGYNALINIQAAISMLSLLRHSGTYLEIIKTCGDLEEAIGLPREQAQKKFEKISRRCLIFMVLDSAKGLAINKRVLPLSLRFMWSLHDWVKMGLLVCFEVGVYLVGIWASLSFWLVVYNASVLKEYFACVNARMVQALTDPTGPAESLQRVRLNQAALRGMVLKINNAFDLQVTLYYGISIYFLCASLYGVLLFTLTYADRAMRAIYVVCLATSVYVSARAAHNMTSEATCRTLKGLSQPCDQETQETLHKFKGHKSYASAHPTKLSPYSLVPEYDLSTSGKHPRGSDGAGSRVIHEVPLAAASVSRSLTPHLSIQIHGVTQPIDAIIDTGAGVSVIDAALLRSTDHAAAATDSKDTRLVSANSTLILTWGVVNWPSTLWAGLQLCF</sequence>
<gene>
    <name evidence="1" type="ORF">HPB47_018404</name>
</gene>
<name>A0AC60QKU0_IXOPE</name>
<evidence type="ECO:0000313" key="1">
    <source>
        <dbReference type="EMBL" id="KAG0435580.1"/>
    </source>
</evidence>
<accession>A0AC60QKU0</accession>
<protein>
    <submittedName>
        <fullName evidence="1">Uncharacterized protein</fullName>
    </submittedName>
</protein>
<dbReference type="Proteomes" id="UP000805193">
    <property type="component" value="Unassembled WGS sequence"/>
</dbReference>
<reference evidence="1 2" key="1">
    <citation type="journal article" date="2020" name="Cell">
        <title>Large-Scale Comparative Analyses of Tick Genomes Elucidate Their Genetic Diversity and Vector Capacities.</title>
        <authorList>
            <consortium name="Tick Genome and Microbiome Consortium (TIGMIC)"/>
            <person name="Jia N."/>
            <person name="Wang J."/>
            <person name="Shi W."/>
            <person name="Du L."/>
            <person name="Sun Y."/>
            <person name="Zhan W."/>
            <person name="Jiang J.F."/>
            <person name="Wang Q."/>
            <person name="Zhang B."/>
            <person name="Ji P."/>
            <person name="Bell-Sakyi L."/>
            <person name="Cui X.M."/>
            <person name="Yuan T.T."/>
            <person name="Jiang B.G."/>
            <person name="Yang W.F."/>
            <person name="Lam T.T."/>
            <person name="Chang Q.C."/>
            <person name="Ding S.J."/>
            <person name="Wang X.J."/>
            <person name="Zhu J.G."/>
            <person name="Ruan X.D."/>
            <person name="Zhao L."/>
            <person name="Wei J.T."/>
            <person name="Ye R.Z."/>
            <person name="Que T.C."/>
            <person name="Du C.H."/>
            <person name="Zhou Y.H."/>
            <person name="Cheng J.X."/>
            <person name="Dai P.F."/>
            <person name="Guo W.B."/>
            <person name="Han X.H."/>
            <person name="Huang E.J."/>
            <person name="Li L.F."/>
            <person name="Wei W."/>
            <person name="Gao Y.C."/>
            <person name="Liu J.Z."/>
            <person name="Shao H.Z."/>
            <person name="Wang X."/>
            <person name="Wang C.C."/>
            <person name="Yang T.C."/>
            <person name="Huo Q.B."/>
            <person name="Li W."/>
            <person name="Chen H.Y."/>
            <person name="Chen S.E."/>
            <person name="Zhou L.G."/>
            <person name="Ni X.B."/>
            <person name="Tian J.H."/>
            <person name="Sheng Y."/>
            <person name="Liu T."/>
            <person name="Pan Y.S."/>
            <person name="Xia L.Y."/>
            <person name="Li J."/>
            <person name="Zhao F."/>
            <person name="Cao W.C."/>
        </authorList>
    </citation>
    <scope>NUCLEOTIDE SEQUENCE [LARGE SCALE GENOMIC DNA]</scope>
    <source>
        <strain evidence="1">Iper-2018</strain>
    </source>
</reference>
<proteinExistence type="predicted"/>
<comment type="caution">
    <text evidence="1">The sequence shown here is derived from an EMBL/GenBank/DDBJ whole genome shotgun (WGS) entry which is preliminary data.</text>
</comment>
<organism evidence="1 2">
    <name type="scientific">Ixodes persulcatus</name>
    <name type="common">Taiga tick</name>
    <dbReference type="NCBI Taxonomy" id="34615"/>
    <lineage>
        <taxon>Eukaryota</taxon>
        <taxon>Metazoa</taxon>
        <taxon>Ecdysozoa</taxon>
        <taxon>Arthropoda</taxon>
        <taxon>Chelicerata</taxon>
        <taxon>Arachnida</taxon>
        <taxon>Acari</taxon>
        <taxon>Parasitiformes</taxon>
        <taxon>Ixodida</taxon>
        <taxon>Ixodoidea</taxon>
        <taxon>Ixodidae</taxon>
        <taxon>Ixodinae</taxon>
        <taxon>Ixodes</taxon>
    </lineage>
</organism>
<dbReference type="EMBL" id="JABSTQ010007525">
    <property type="protein sequence ID" value="KAG0435580.1"/>
    <property type="molecule type" value="Genomic_DNA"/>
</dbReference>
<keyword evidence="2" id="KW-1185">Reference proteome</keyword>
<evidence type="ECO:0000313" key="2">
    <source>
        <dbReference type="Proteomes" id="UP000805193"/>
    </source>
</evidence>